<evidence type="ECO:0000313" key="3">
    <source>
        <dbReference type="Proteomes" id="UP001055172"/>
    </source>
</evidence>
<evidence type="ECO:0000313" key="2">
    <source>
        <dbReference type="EMBL" id="GJC84349.1"/>
    </source>
</evidence>
<evidence type="ECO:0000256" key="1">
    <source>
        <dbReference type="SAM" id="SignalP"/>
    </source>
</evidence>
<keyword evidence="1" id="KW-0732">Signal</keyword>
<protein>
    <submittedName>
        <fullName evidence="2">Uncharacterized protein</fullName>
    </submittedName>
</protein>
<organism evidence="2 3">
    <name type="scientific">Colletotrichum liriopes</name>
    <dbReference type="NCBI Taxonomy" id="708192"/>
    <lineage>
        <taxon>Eukaryota</taxon>
        <taxon>Fungi</taxon>
        <taxon>Dikarya</taxon>
        <taxon>Ascomycota</taxon>
        <taxon>Pezizomycotina</taxon>
        <taxon>Sordariomycetes</taxon>
        <taxon>Hypocreomycetidae</taxon>
        <taxon>Glomerellales</taxon>
        <taxon>Glomerellaceae</taxon>
        <taxon>Colletotrichum</taxon>
        <taxon>Colletotrichum spaethianum species complex</taxon>
    </lineage>
</organism>
<dbReference type="AlphaFoldDB" id="A0AA37GPA3"/>
<feature type="chain" id="PRO_5041247374" evidence="1">
    <location>
        <begin position="22"/>
        <end position="190"/>
    </location>
</feature>
<dbReference type="InterPro" id="IPR045469">
    <property type="entry name" value="Nis1"/>
</dbReference>
<dbReference type="EMBL" id="BPPX01000014">
    <property type="protein sequence ID" value="GJC84349.1"/>
    <property type="molecule type" value="Genomic_DNA"/>
</dbReference>
<keyword evidence="3" id="KW-1185">Reference proteome</keyword>
<dbReference type="Proteomes" id="UP001055172">
    <property type="component" value="Unassembled WGS sequence"/>
</dbReference>
<sequence>MRFSALATTAVAALVTYAVEAKFEQIGVPKIIKAGEPFTAEVRLLAAQPSHDYMYWGVRKFDYEWNSFPSPGTVGNKFQKTDLNEVLRGSYYDSIPGITIPRAPSLARRDAGVVWRGVGAGARDVVVERDDWGRHERGAGVGFRQGGELEELRAVLMTGEGIWFKSCASPEVVASGEGGDLGSVNGNETR</sequence>
<proteinExistence type="predicted"/>
<feature type="signal peptide" evidence="1">
    <location>
        <begin position="1"/>
        <end position="21"/>
    </location>
</feature>
<name>A0AA37GPA3_9PEZI</name>
<gene>
    <name evidence="2" type="ORF">ColLi_07187</name>
</gene>
<comment type="caution">
    <text evidence="2">The sequence shown here is derived from an EMBL/GenBank/DDBJ whole genome shotgun (WGS) entry which is preliminary data.</text>
</comment>
<dbReference type="Pfam" id="PF19271">
    <property type="entry name" value="Nis1"/>
    <property type="match status" value="1"/>
</dbReference>
<accession>A0AA37GPA3</accession>
<reference evidence="2 3" key="1">
    <citation type="submission" date="2021-07" db="EMBL/GenBank/DDBJ databases">
        <title>Genome data of Colletotrichum spaethianum.</title>
        <authorList>
            <person name="Utami Y.D."/>
            <person name="Hiruma K."/>
        </authorList>
    </citation>
    <scope>NUCLEOTIDE SEQUENCE [LARGE SCALE GENOMIC DNA]</scope>
    <source>
        <strain evidence="2 3">MAFF 242679</strain>
    </source>
</reference>